<feature type="compositionally biased region" description="Acidic residues" evidence="1">
    <location>
        <begin position="210"/>
        <end position="219"/>
    </location>
</feature>
<evidence type="ECO:0000256" key="2">
    <source>
        <dbReference type="SAM" id="SignalP"/>
    </source>
</evidence>
<gene>
    <name evidence="3" type="ORF">EDB81DRAFT_928999</name>
</gene>
<dbReference type="EMBL" id="JAGMUV010000005">
    <property type="protein sequence ID" value="KAH7156877.1"/>
    <property type="molecule type" value="Genomic_DNA"/>
</dbReference>
<feature type="chain" id="PRO_5040493057" description="Extracellular membrane protein CFEM domain-containing protein" evidence="2">
    <location>
        <begin position="19"/>
        <end position="247"/>
    </location>
</feature>
<sequence>MVASISIAVATLAAVAVAGNRVFGGLGNSACQECLATVEAACRGTITSSQFNDCFCDADGDAWAALENCLTAETDCDPTRESVLGYYGAHCFAWKDDAEGEFCVDASQDDELKMSVADSFCDEFITLSSSSEPTTTTVTEGSSSKQTTESRSETTESETTTSVQETTSAATSATEAQQTTSQDLPSSTSTAADVAPTKSDDKASSGEGSSDNDDRDDNDSNAGSNLTSVGVPGLVALALWAGYMLSS</sequence>
<protein>
    <recommendedName>
        <fullName evidence="5">Extracellular membrane protein CFEM domain-containing protein</fullName>
    </recommendedName>
</protein>
<evidence type="ECO:0000256" key="1">
    <source>
        <dbReference type="SAM" id="MobiDB-lite"/>
    </source>
</evidence>
<dbReference type="AlphaFoldDB" id="A0A9P9FAN5"/>
<dbReference type="Proteomes" id="UP000738349">
    <property type="component" value="Unassembled WGS sequence"/>
</dbReference>
<feature type="signal peptide" evidence="2">
    <location>
        <begin position="1"/>
        <end position="18"/>
    </location>
</feature>
<reference evidence="3" key="1">
    <citation type="journal article" date="2021" name="Nat. Commun.">
        <title>Genetic determinants of endophytism in the Arabidopsis root mycobiome.</title>
        <authorList>
            <person name="Mesny F."/>
            <person name="Miyauchi S."/>
            <person name="Thiergart T."/>
            <person name="Pickel B."/>
            <person name="Atanasova L."/>
            <person name="Karlsson M."/>
            <person name="Huettel B."/>
            <person name="Barry K.W."/>
            <person name="Haridas S."/>
            <person name="Chen C."/>
            <person name="Bauer D."/>
            <person name="Andreopoulos W."/>
            <person name="Pangilinan J."/>
            <person name="LaButti K."/>
            <person name="Riley R."/>
            <person name="Lipzen A."/>
            <person name="Clum A."/>
            <person name="Drula E."/>
            <person name="Henrissat B."/>
            <person name="Kohler A."/>
            <person name="Grigoriev I.V."/>
            <person name="Martin F.M."/>
            <person name="Hacquard S."/>
        </authorList>
    </citation>
    <scope>NUCLEOTIDE SEQUENCE</scope>
    <source>
        <strain evidence="3">MPI-CAGE-AT-0147</strain>
    </source>
</reference>
<keyword evidence="2" id="KW-0732">Signal</keyword>
<evidence type="ECO:0000313" key="4">
    <source>
        <dbReference type="Proteomes" id="UP000738349"/>
    </source>
</evidence>
<name>A0A9P9FAN5_9HYPO</name>
<evidence type="ECO:0000313" key="3">
    <source>
        <dbReference type="EMBL" id="KAH7156877.1"/>
    </source>
</evidence>
<organism evidence="3 4">
    <name type="scientific">Dactylonectria macrodidyma</name>
    <dbReference type="NCBI Taxonomy" id="307937"/>
    <lineage>
        <taxon>Eukaryota</taxon>
        <taxon>Fungi</taxon>
        <taxon>Dikarya</taxon>
        <taxon>Ascomycota</taxon>
        <taxon>Pezizomycotina</taxon>
        <taxon>Sordariomycetes</taxon>
        <taxon>Hypocreomycetidae</taxon>
        <taxon>Hypocreales</taxon>
        <taxon>Nectriaceae</taxon>
        <taxon>Dactylonectria</taxon>
    </lineage>
</organism>
<dbReference type="OrthoDB" id="5153418at2759"/>
<keyword evidence="4" id="KW-1185">Reference proteome</keyword>
<proteinExistence type="predicted"/>
<accession>A0A9P9FAN5</accession>
<comment type="caution">
    <text evidence="3">The sequence shown here is derived from an EMBL/GenBank/DDBJ whole genome shotgun (WGS) entry which is preliminary data.</text>
</comment>
<feature type="compositionally biased region" description="Low complexity" evidence="1">
    <location>
        <begin position="157"/>
        <end position="182"/>
    </location>
</feature>
<evidence type="ECO:0008006" key="5">
    <source>
        <dbReference type="Google" id="ProtNLM"/>
    </source>
</evidence>
<feature type="region of interest" description="Disordered" evidence="1">
    <location>
        <begin position="131"/>
        <end position="228"/>
    </location>
</feature>
<feature type="compositionally biased region" description="Low complexity" evidence="1">
    <location>
        <begin position="131"/>
        <end position="147"/>
    </location>
</feature>